<reference evidence="1 2" key="1">
    <citation type="submission" date="2007-10" db="EMBL/GenBank/DDBJ databases">
        <title>Complete sequence of Caldivirga maquilingensis IC-167.</title>
        <authorList>
            <consortium name="US DOE Joint Genome Institute"/>
            <person name="Copeland A."/>
            <person name="Lucas S."/>
            <person name="Lapidus A."/>
            <person name="Barry K."/>
            <person name="Glavina del Rio T."/>
            <person name="Dalin E."/>
            <person name="Tice H."/>
            <person name="Pitluck S."/>
            <person name="Saunders E."/>
            <person name="Brettin T."/>
            <person name="Bruce D."/>
            <person name="Detter J.C."/>
            <person name="Han C."/>
            <person name="Schmutz J."/>
            <person name="Larimer F."/>
            <person name="Land M."/>
            <person name="Hauser L."/>
            <person name="Kyrpides N."/>
            <person name="Ivanova N."/>
            <person name="Biddle J.F."/>
            <person name="Zhang Z."/>
            <person name="Fitz-Gibbon S.T."/>
            <person name="Lowe T.M."/>
            <person name="Saltikov C."/>
            <person name="House C.H."/>
            <person name="Richardson P."/>
        </authorList>
    </citation>
    <scope>NUCLEOTIDE SEQUENCE [LARGE SCALE GENOMIC DNA]</scope>
    <source>
        <strain evidence="2">ATCC 700844 / DSM 13496 / JCM 10307 / IC-167</strain>
    </source>
</reference>
<proteinExistence type="predicted"/>
<accession>A8MCB1</accession>
<protein>
    <submittedName>
        <fullName evidence="1">Uncharacterized protein</fullName>
    </submittedName>
</protein>
<dbReference type="Proteomes" id="UP000001137">
    <property type="component" value="Chromosome"/>
</dbReference>
<dbReference type="HOGENOM" id="CLU_2662502_0_0_2"/>
<name>A8MCB1_CALMQ</name>
<dbReference type="KEGG" id="cma:Cmaq_0576"/>
<dbReference type="eggNOG" id="arCOG05453">
    <property type="taxonomic scope" value="Archaea"/>
</dbReference>
<gene>
    <name evidence="1" type="ordered locus">Cmaq_0576</name>
</gene>
<dbReference type="OrthoDB" id="23336at2157"/>
<dbReference type="EMBL" id="CP000852">
    <property type="protein sequence ID" value="ABW01417.1"/>
    <property type="molecule type" value="Genomic_DNA"/>
</dbReference>
<organism evidence="1 2">
    <name type="scientific">Caldivirga maquilingensis (strain ATCC 700844 / DSM 13496 / JCM 10307 / IC-167)</name>
    <dbReference type="NCBI Taxonomy" id="397948"/>
    <lineage>
        <taxon>Archaea</taxon>
        <taxon>Thermoproteota</taxon>
        <taxon>Thermoprotei</taxon>
        <taxon>Thermoproteales</taxon>
        <taxon>Thermoproteaceae</taxon>
        <taxon>Caldivirga</taxon>
    </lineage>
</organism>
<evidence type="ECO:0000313" key="2">
    <source>
        <dbReference type="Proteomes" id="UP000001137"/>
    </source>
</evidence>
<sequence length="75" mass="8676">MFKCSLCGFEVPFSEVIYIKGNVVICRRCFPTYYVKNCIFLRRRLIGENPQACSFCQYRKNCDSYIASLKGSPEA</sequence>
<dbReference type="AlphaFoldDB" id="A8MCB1"/>
<evidence type="ECO:0000313" key="1">
    <source>
        <dbReference type="EMBL" id="ABW01417.1"/>
    </source>
</evidence>
<keyword evidence="2" id="KW-1185">Reference proteome</keyword>